<evidence type="ECO:0000313" key="2">
    <source>
        <dbReference type="EMBL" id="GGF46209.1"/>
    </source>
</evidence>
<proteinExistence type="predicted"/>
<gene>
    <name evidence="2" type="ORF">GCM10011611_60850</name>
</gene>
<feature type="transmembrane region" description="Helical" evidence="1">
    <location>
        <begin position="41"/>
        <end position="64"/>
    </location>
</feature>
<name>A0A8J2Z0D8_9PROT</name>
<reference evidence="2" key="2">
    <citation type="submission" date="2020-09" db="EMBL/GenBank/DDBJ databases">
        <authorList>
            <person name="Sun Q."/>
            <person name="Zhou Y."/>
        </authorList>
    </citation>
    <scope>NUCLEOTIDE SEQUENCE</scope>
    <source>
        <strain evidence="2">CGMCC 1.15725</strain>
    </source>
</reference>
<dbReference type="EMBL" id="BMJQ01000023">
    <property type="protein sequence ID" value="GGF46209.1"/>
    <property type="molecule type" value="Genomic_DNA"/>
</dbReference>
<dbReference type="RefSeq" id="WP_189051961.1">
    <property type="nucleotide sequence ID" value="NZ_BMJQ01000023.1"/>
</dbReference>
<feature type="transmembrane region" description="Helical" evidence="1">
    <location>
        <begin position="12"/>
        <end position="35"/>
    </location>
</feature>
<keyword evidence="1" id="KW-1133">Transmembrane helix</keyword>
<dbReference type="AlphaFoldDB" id="A0A8J2Z0D8"/>
<organism evidence="2 3">
    <name type="scientific">Aliidongia dinghuensis</name>
    <dbReference type="NCBI Taxonomy" id="1867774"/>
    <lineage>
        <taxon>Bacteria</taxon>
        <taxon>Pseudomonadati</taxon>
        <taxon>Pseudomonadota</taxon>
        <taxon>Alphaproteobacteria</taxon>
        <taxon>Rhodospirillales</taxon>
        <taxon>Dongiaceae</taxon>
        <taxon>Aliidongia</taxon>
    </lineage>
</organism>
<protein>
    <submittedName>
        <fullName evidence="2">Uncharacterized protein</fullName>
    </submittedName>
</protein>
<sequence length="110" mass="11905">MSDRIAVYKTPLQRLAEIFTVLLITIGSAALSHAVLPDFSVAPVIILSLIAGFVIVSWIGSYLAERLGGTMMTASERSRRYLDEITPAAGLFRGFAPTPVRRNRGGRTLG</sequence>
<keyword evidence="1" id="KW-0472">Membrane</keyword>
<comment type="caution">
    <text evidence="2">The sequence shown here is derived from an EMBL/GenBank/DDBJ whole genome shotgun (WGS) entry which is preliminary data.</text>
</comment>
<keyword evidence="1" id="KW-0812">Transmembrane</keyword>
<accession>A0A8J2Z0D8</accession>
<evidence type="ECO:0000256" key="1">
    <source>
        <dbReference type="SAM" id="Phobius"/>
    </source>
</evidence>
<reference evidence="2" key="1">
    <citation type="journal article" date="2014" name="Int. J. Syst. Evol. Microbiol.">
        <title>Complete genome sequence of Corynebacterium casei LMG S-19264T (=DSM 44701T), isolated from a smear-ripened cheese.</title>
        <authorList>
            <consortium name="US DOE Joint Genome Institute (JGI-PGF)"/>
            <person name="Walter F."/>
            <person name="Albersmeier A."/>
            <person name="Kalinowski J."/>
            <person name="Ruckert C."/>
        </authorList>
    </citation>
    <scope>NUCLEOTIDE SEQUENCE</scope>
    <source>
        <strain evidence="2">CGMCC 1.15725</strain>
    </source>
</reference>
<dbReference type="Proteomes" id="UP000646365">
    <property type="component" value="Unassembled WGS sequence"/>
</dbReference>
<evidence type="ECO:0000313" key="3">
    <source>
        <dbReference type="Proteomes" id="UP000646365"/>
    </source>
</evidence>
<keyword evidence="3" id="KW-1185">Reference proteome</keyword>